<sequence>MTNRTPMRAPKTMQQITRADDHEYCWPPHESASKTSTILASEMNDPPKSTRSSFSLRVPLGLGKRKIVMIIPPSSTLTVRLSQNATRQRPFSANAPPITAPAAAAMDHADEE</sequence>
<evidence type="ECO:0000313" key="1">
    <source>
        <dbReference type="EMBL" id="KAJ1951378.1"/>
    </source>
</evidence>
<name>A0ACC1JHQ3_9FUNG</name>
<gene>
    <name evidence="1" type="ORF">FBU59_000194</name>
</gene>
<keyword evidence="2" id="KW-1185">Reference proteome</keyword>
<comment type="caution">
    <text evidence="1">The sequence shown here is derived from an EMBL/GenBank/DDBJ whole genome shotgun (WGS) entry which is preliminary data.</text>
</comment>
<dbReference type="Proteomes" id="UP001150603">
    <property type="component" value="Unassembled WGS sequence"/>
</dbReference>
<reference evidence="1" key="1">
    <citation type="submission" date="2022-07" db="EMBL/GenBank/DDBJ databases">
        <title>Phylogenomic reconstructions and comparative analyses of Kickxellomycotina fungi.</title>
        <authorList>
            <person name="Reynolds N.K."/>
            <person name="Stajich J.E."/>
            <person name="Barry K."/>
            <person name="Grigoriev I.V."/>
            <person name="Crous P."/>
            <person name="Smith M.E."/>
        </authorList>
    </citation>
    <scope>NUCLEOTIDE SEQUENCE</scope>
    <source>
        <strain evidence="1">NRRL 5244</strain>
    </source>
</reference>
<protein>
    <submittedName>
        <fullName evidence="1">Uncharacterized protein</fullName>
    </submittedName>
</protein>
<evidence type="ECO:0000313" key="2">
    <source>
        <dbReference type="Proteomes" id="UP001150603"/>
    </source>
</evidence>
<dbReference type="EMBL" id="JANBPW010000021">
    <property type="protein sequence ID" value="KAJ1951378.1"/>
    <property type="molecule type" value="Genomic_DNA"/>
</dbReference>
<proteinExistence type="predicted"/>
<organism evidence="1 2">
    <name type="scientific">Linderina macrospora</name>
    <dbReference type="NCBI Taxonomy" id="4868"/>
    <lineage>
        <taxon>Eukaryota</taxon>
        <taxon>Fungi</taxon>
        <taxon>Fungi incertae sedis</taxon>
        <taxon>Zoopagomycota</taxon>
        <taxon>Kickxellomycotina</taxon>
        <taxon>Kickxellomycetes</taxon>
        <taxon>Kickxellales</taxon>
        <taxon>Kickxellaceae</taxon>
        <taxon>Linderina</taxon>
    </lineage>
</organism>
<accession>A0ACC1JHQ3</accession>